<organism evidence="2 3">
    <name type="scientific">Pristionchus entomophagus</name>
    <dbReference type="NCBI Taxonomy" id="358040"/>
    <lineage>
        <taxon>Eukaryota</taxon>
        <taxon>Metazoa</taxon>
        <taxon>Ecdysozoa</taxon>
        <taxon>Nematoda</taxon>
        <taxon>Chromadorea</taxon>
        <taxon>Rhabditida</taxon>
        <taxon>Rhabditina</taxon>
        <taxon>Diplogasteromorpha</taxon>
        <taxon>Diplogasteroidea</taxon>
        <taxon>Neodiplogasteridae</taxon>
        <taxon>Pristionchus</taxon>
    </lineage>
</organism>
<dbReference type="InterPro" id="IPR019423">
    <property type="entry name" value="7TM_GPCR_serpentine_rcpt_Srj"/>
</dbReference>
<evidence type="ECO:0000256" key="1">
    <source>
        <dbReference type="SAM" id="Phobius"/>
    </source>
</evidence>
<feature type="non-terminal residue" evidence="2">
    <location>
        <position position="1"/>
    </location>
</feature>
<dbReference type="AlphaFoldDB" id="A0AAV5T972"/>
<feature type="transmembrane region" description="Helical" evidence="1">
    <location>
        <begin position="77"/>
        <end position="109"/>
    </location>
</feature>
<protein>
    <recommendedName>
        <fullName evidence="4">G protein-coupled receptor</fullName>
    </recommendedName>
</protein>
<feature type="transmembrane region" description="Helical" evidence="1">
    <location>
        <begin position="38"/>
        <end position="56"/>
    </location>
</feature>
<keyword evidence="3" id="KW-1185">Reference proteome</keyword>
<sequence length="191" mass="21728">FHTIIIGVTTTISNFSNSLLMFIVATTASEHIGSYKHLLLFFAICNFVTTIGHAILQAYCHLTPSGFYFFPRIMSNIFIFSVPLATISCIAFMAAFYQTYLILAYHFVYRYKTVTRLGSSCTDNWSRKHWIIVGITVYVIYMSSFEATALLGMSATDQTRRDVPAEILKIYGMDLRDSRTGFLVITFRVSR</sequence>
<name>A0AAV5T972_9BILA</name>
<reference evidence="2" key="1">
    <citation type="submission" date="2023-10" db="EMBL/GenBank/DDBJ databases">
        <title>Genome assembly of Pristionchus species.</title>
        <authorList>
            <person name="Yoshida K."/>
            <person name="Sommer R.J."/>
        </authorList>
    </citation>
    <scope>NUCLEOTIDE SEQUENCE</scope>
    <source>
        <strain evidence="2">RS0144</strain>
    </source>
</reference>
<dbReference type="Pfam" id="PF10319">
    <property type="entry name" value="7TM_GPCR_Srj"/>
    <property type="match status" value="1"/>
</dbReference>
<dbReference type="PANTHER" id="PTHR22943:SF248">
    <property type="entry name" value="SEVEN TM RECEPTOR"/>
    <property type="match status" value="1"/>
</dbReference>
<dbReference type="EMBL" id="BTSX01000004">
    <property type="protein sequence ID" value="GMS92127.1"/>
    <property type="molecule type" value="Genomic_DNA"/>
</dbReference>
<keyword evidence="1" id="KW-0812">Transmembrane</keyword>
<evidence type="ECO:0008006" key="4">
    <source>
        <dbReference type="Google" id="ProtNLM"/>
    </source>
</evidence>
<accession>A0AAV5T972</accession>
<evidence type="ECO:0000313" key="2">
    <source>
        <dbReference type="EMBL" id="GMS92127.1"/>
    </source>
</evidence>
<keyword evidence="1" id="KW-1133">Transmembrane helix</keyword>
<dbReference type="PANTHER" id="PTHR22943">
    <property type="entry name" value="7-TRANSMEMBRANE DOMAIN RECEPTOR C.ELEGANS"/>
    <property type="match status" value="1"/>
</dbReference>
<feature type="transmembrane region" description="Helical" evidence="1">
    <location>
        <begin position="129"/>
        <end position="151"/>
    </location>
</feature>
<comment type="caution">
    <text evidence="2">The sequence shown here is derived from an EMBL/GenBank/DDBJ whole genome shotgun (WGS) entry which is preliminary data.</text>
</comment>
<keyword evidence="1" id="KW-0472">Membrane</keyword>
<proteinExistence type="predicted"/>
<dbReference type="Proteomes" id="UP001432027">
    <property type="component" value="Unassembled WGS sequence"/>
</dbReference>
<evidence type="ECO:0000313" key="3">
    <source>
        <dbReference type="Proteomes" id="UP001432027"/>
    </source>
</evidence>
<gene>
    <name evidence="2" type="ORF">PENTCL1PPCAC_14302</name>
</gene>